<reference evidence="1 2" key="1">
    <citation type="submission" date="2018-05" db="EMBL/GenBank/DDBJ databases">
        <title>Marinifilum breve JC075T sp. nov., a marine bacterium isolated from Yongle Blue Hole in the South China Sea.</title>
        <authorList>
            <person name="Fu T."/>
        </authorList>
    </citation>
    <scope>NUCLEOTIDE SEQUENCE [LARGE SCALE GENOMIC DNA]</scope>
    <source>
        <strain evidence="1 2">JC075</strain>
    </source>
</reference>
<name>A0A2V4A077_9BACT</name>
<gene>
    <name evidence="1" type="ORF">DF185_05545</name>
</gene>
<organism evidence="1 2">
    <name type="scientific">Marinifilum breve</name>
    <dbReference type="NCBI Taxonomy" id="2184082"/>
    <lineage>
        <taxon>Bacteria</taxon>
        <taxon>Pseudomonadati</taxon>
        <taxon>Bacteroidota</taxon>
        <taxon>Bacteroidia</taxon>
        <taxon>Marinilabiliales</taxon>
        <taxon>Marinifilaceae</taxon>
    </lineage>
</organism>
<proteinExistence type="predicted"/>
<dbReference type="OrthoDB" id="1116857at2"/>
<keyword evidence="2" id="KW-1185">Reference proteome</keyword>
<evidence type="ECO:0000313" key="2">
    <source>
        <dbReference type="Proteomes" id="UP000248079"/>
    </source>
</evidence>
<accession>A0A2V4A077</accession>
<dbReference type="Proteomes" id="UP000248079">
    <property type="component" value="Unassembled WGS sequence"/>
</dbReference>
<protein>
    <submittedName>
        <fullName evidence="1">Uncharacterized protein</fullName>
    </submittedName>
</protein>
<evidence type="ECO:0000313" key="1">
    <source>
        <dbReference type="EMBL" id="PXY02109.1"/>
    </source>
</evidence>
<sequence>MNAISTQMNISEIISNIKKEEILHISIPVDVYLQEAEDLARWMVKDLEELAKIGIAQAHLDDLQARISALREAQTSWVEDKKSMPAIQEKWNKIAKTAESLEQDLIASYRFAFREHPELLDKINKIARKKKQVDLVMDMGKLAMLGESNSSLLETIGFDMSQLKQAQELSEESSDILAQLNNFKIDGKETKRFRDQAYTYLKLLIDQIKEGGKYVFRNHPDRLKGYKSEYVSKKNLHARRKATQTQK</sequence>
<comment type="caution">
    <text evidence="1">The sequence shown here is derived from an EMBL/GenBank/DDBJ whole genome shotgun (WGS) entry which is preliminary data.</text>
</comment>
<dbReference type="RefSeq" id="WP_110359743.1">
    <property type="nucleotide sequence ID" value="NZ_QFLI01000002.1"/>
</dbReference>
<dbReference type="EMBL" id="QFLI01000002">
    <property type="protein sequence ID" value="PXY02109.1"/>
    <property type="molecule type" value="Genomic_DNA"/>
</dbReference>
<dbReference type="AlphaFoldDB" id="A0A2V4A077"/>